<sequence length="86" mass="10052">MHLGEPTAKPKHKHSERHMRCRIKCCWKLDEVDVTVCRVHSMSEGLKCAPGKTCRRGICARHQWNRRITTSAHMYHNNLGLRDKAF</sequence>
<evidence type="ECO:0000313" key="2">
    <source>
        <dbReference type="Proteomes" id="UP001321473"/>
    </source>
</evidence>
<organism evidence="1 2">
    <name type="scientific">Amblyomma americanum</name>
    <name type="common">Lone star tick</name>
    <dbReference type="NCBI Taxonomy" id="6943"/>
    <lineage>
        <taxon>Eukaryota</taxon>
        <taxon>Metazoa</taxon>
        <taxon>Ecdysozoa</taxon>
        <taxon>Arthropoda</taxon>
        <taxon>Chelicerata</taxon>
        <taxon>Arachnida</taxon>
        <taxon>Acari</taxon>
        <taxon>Parasitiformes</taxon>
        <taxon>Ixodida</taxon>
        <taxon>Ixodoidea</taxon>
        <taxon>Ixodidae</taxon>
        <taxon>Amblyomminae</taxon>
        <taxon>Amblyomma</taxon>
    </lineage>
</organism>
<dbReference type="AlphaFoldDB" id="A0AAQ4ENT6"/>
<dbReference type="Proteomes" id="UP001321473">
    <property type="component" value="Unassembled WGS sequence"/>
</dbReference>
<keyword evidence="2" id="KW-1185">Reference proteome</keyword>
<protein>
    <submittedName>
        <fullName evidence="1">Uncharacterized protein</fullName>
    </submittedName>
</protein>
<reference evidence="1 2" key="1">
    <citation type="journal article" date="2023" name="Arcadia Sci">
        <title>De novo assembly of a long-read Amblyomma americanum tick genome.</title>
        <authorList>
            <person name="Chou S."/>
            <person name="Poskanzer K.E."/>
            <person name="Rollins M."/>
            <person name="Thuy-Boun P.S."/>
        </authorList>
    </citation>
    <scope>NUCLEOTIDE SEQUENCE [LARGE SCALE GENOMIC DNA]</scope>
    <source>
        <strain evidence="1">F_SG_1</strain>
        <tissue evidence="1">Salivary glands</tissue>
    </source>
</reference>
<proteinExistence type="predicted"/>
<accession>A0AAQ4ENT6</accession>
<evidence type="ECO:0000313" key="1">
    <source>
        <dbReference type="EMBL" id="KAK8776321.1"/>
    </source>
</evidence>
<dbReference type="EMBL" id="JARKHS020013089">
    <property type="protein sequence ID" value="KAK8776321.1"/>
    <property type="molecule type" value="Genomic_DNA"/>
</dbReference>
<gene>
    <name evidence="1" type="ORF">V5799_030333</name>
</gene>
<comment type="caution">
    <text evidence="1">The sequence shown here is derived from an EMBL/GenBank/DDBJ whole genome shotgun (WGS) entry which is preliminary data.</text>
</comment>
<name>A0AAQ4ENT6_AMBAM</name>